<evidence type="ECO:0000313" key="1">
    <source>
        <dbReference type="EMBL" id="KAJ8373797.1"/>
    </source>
</evidence>
<accession>A0A9Q1G2K9</accession>
<evidence type="ECO:0000313" key="2">
    <source>
        <dbReference type="Proteomes" id="UP001152622"/>
    </source>
</evidence>
<organism evidence="1 2">
    <name type="scientific">Synaphobranchus kaupii</name>
    <name type="common">Kaup's arrowtooth eel</name>
    <dbReference type="NCBI Taxonomy" id="118154"/>
    <lineage>
        <taxon>Eukaryota</taxon>
        <taxon>Metazoa</taxon>
        <taxon>Chordata</taxon>
        <taxon>Craniata</taxon>
        <taxon>Vertebrata</taxon>
        <taxon>Euteleostomi</taxon>
        <taxon>Actinopterygii</taxon>
        <taxon>Neopterygii</taxon>
        <taxon>Teleostei</taxon>
        <taxon>Anguilliformes</taxon>
        <taxon>Synaphobranchidae</taxon>
        <taxon>Synaphobranchus</taxon>
    </lineage>
</organism>
<dbReference type="AlphaFoldDB" id="A0A9Q1G2K9"/>
<sequence>MLKALGPFQFCVSREGRTTPQSYIPAKFGSCGDVLVETCIAPLSPKSLRRGAASGLPPGPAPLANADCGLESDRGCRDRDSKPQTQAVAFRIPCDEIRIDAMSTEAISIATLRPLDLAVKHILSVLSPVKSTYSNKYSRNLIWL</sequence>
<name>A0A9Q1G2K9_SYNKA</name>
<protein>
    <submittedName>
        <fullName evidence="1">Uncharacterized protein</fullName>
    </submittedName>
</protein>
<dbReference type="Proteomes" id="UP001152622">
    <property type="component" value="Chromosome 2"/>
</dbReference>
<reference evidence="1" key="1">
    <citation type="journal article" date="2023" name="Science">
        <title>Genome structures resolve the early diversification of teleost fishes.</title>
        <authorList>
            <person name="Parey E."/>
            <person name="Louis A."/>
            <person name="Montfort J."/>
            <person name="Bouchez O."/>
            <person name="Roques C."/>
            <person name="Iampietro C."/>
            <person name="Lluch J."/>
            <person name="Castinel A."/>
            <person name="Donnadieu C."/>
            <person name="Desvignes T."/>
            <person name="Floi Bucao C."/>
            <person name="Jouanno E."/>
            <person name="Wen M."/>
            <person name="Mejri S."/>
            <person name="Dirks R."/>
            <person name="Jansen H."/>
            <person name="Henkel C."/>
            <person name="Chen W.J."/>
            <person name="Zahm M."/>
            <person name="Cabau C."/>
            <person name="Klopp C."/>
            <person name="Thompson A.W."/>
            <person name="Robinson-Rechavi M."/>
            <person name="Braasch I."/>
            <person name="Lecointre G."/>
            <person name="Bobe J."/>
            <person name="Postlethwait J.H."/>
            <person name="Berthelot C."/>
            <person name="Roest Crollius H."/>
            <person name="Guiguen Y."/>
        </authorList>
    </citation>
    <scope>NUCLEOTIDE SEQUENCE</scope>
    <source>
        <strain evidence="1">WJC10195</strain>
    </source>
</reference>
<dbReference type="EMBL" id="JAINUF010000002">
    <property type="protein sequence ID" value="KAJ8373797.1"/>
    <property type="molecule type" value="Genomic_DNA"/>
</dbReference>
<comment type="caution">
    <text evidence="1">The sequence shown here is derived from an EMBL/GenBank/DDBJ whole genome shotgun (WGS) entry which is preliminary data.</text>
</comment>
<proteinExistence type="predicted"/>
<keyword evidence="2" id="KW-1185">Reference proteome</keyword>
<gene>
    <name evidence="1" type="ORF">SKAU_G00043770</name>
</gene>